<evidence type="ECO:0000313" key="1">
    <source>
        <dbReference type="EMBL" id="KKL21005.1"/>
    </source>
</evidence>
<dbReference type="AlphaFoldDB" id="A0A0F9BGU1"/>
<name>A0A0F9BGU1_9ZZZZ</name>
<dbReference type="EMBL" id="LAZR01037887">
    <property type="protein sequence ID" value="KKL21005.1"/>
    <property type="molecule type" value="Genomic_DNA"/>
</dbReference>
<reference evidence="1" key="1">
    <citation type="journal article" date="2015" name="Nature">
        <title>Complex archaea that bridge the gap between prokaryotes and eukaryotes.</title>
        <authorList>
            <person name="Spang A."/>
            <person name="Saw J.H."/>
            <person name="Jorgensen S.L."/>
            <person name="Zaremba-Niedzwiedzka K."/>
            <person name="Martijn J."/>
            <person name="Lind A.E."/>
            <person name="van Eijk R."/>
            <person name="Schleper C."/>
            <person name="Guy L."/>
            <person name="Ettema T.J."/>
        </authorList>
    </citation>
    <scope>NUCLEOTIDE SEQUENCE</scope>
</reference>
<protein>
    <submittedName>
        <fullName evidence="1">Uncharacterized protein</fullName>
    </submittedName>
</protein>
<accession>A0A0F9BGU1</accession>
<sequence>MTDFKRIPEMNKSKDAVLRGTKHIRDCVEKGQFIRQWWLKEWLEQLRKYHEDCETVANDERSHD</sequence>
<proteinExistence type="predicted"/>
<organism evidence="1">
    <name type="scientific">marine sediment metagenome</name>
    <dbReference type="NCBI Taxonomy" id="412755"/>
    <lineage>
        <taxon>unclassified sequences</taxon>
        <taxon>metagenomes</taxon>
        <taxon>ecological metagenomes</taxon>
    </lineage>
</organism>
<comment type="caution">
    <text evidence="1">The sequence shown here is derived from an EMBL/GenBank/DDBJ whole genome shotgun (WGS) entry which is preliminary data.</text>
</comment>
<gene>
    <name evidence="1" type="ORF">LCGC14_2449760</name>
</gene>